<protein>
    <submittedName>
        <fullName evidence="1">Uncharacterized protein</fullName>
    </submittedName>
</protein>
<dbReference type="Proteomes" id="UP001620295">
    <property type="component" value="Unassembled WGS sequence"/>
</dbReference>
<accession>A0ABW8M404</accession>
<dbReference type="EMBL" id="JBJDQH010000034">
    <property type="protein sequence ID" value="MFK4272917.1"/>
    <property type="molecule type" value="Genomic_DNA"/>
</dbReference>
<gene>
    <name evidence="1" type="ORF">ACI2L5_49880</name>
</gene>
<evidence type="ECO:0000313" key="2">
    <source>
        <dbReference type="Proteomes" id="UP001620295"/>
    </source>
</evidence>
<proteinExistence type="predicted"/>
<reference evidence="1 2" key="1">
    <citation type="submission" date="2024-11" db="EMBL/GenBank/DDBJ databases">
        <title>The Natural Products Discovery Center: Release of the First 8490 Sequenced Strains for Exploring Actinobacteria Biosynthetic Diversity.</title>
        <authorList>
            <person name="Kalkreuter E."/>
            <person name="Kautsar S.A."/>
            <person name="Yang D."/>
            <person name="Bader C.D."/>
            <person name="Teijaro C.N."/>
            <person name="Fluegel L."/>
            <person name="Davis C.M."/>
            <person name="Simpson J.R."/>
            <person name="Lauterbach L."/>
            <person name="Steele A.D."/>
            <person name="Gui C."/>
            <person name="Meng S."/>
            <person name="Li G."/>
            <person name="Viehrig K."/>
            <person name="Ye F."/>
            <person name="Su P."/>
            <person name="Kiefer A.F."/>
            <person name="Nichols A."/>
            <person name="Cepeda A.J."/>
            <person name="Yan W."/>
            <person name="Fan B."/>
            <person name="Jiang Y."/>
            <person name="Adhikari A."/>
            <person name="Zheng C.-J."/>
            <person name="Schuster L."/>
            <person name="Cowan T.M."/>
            <person name="Smanski M.J."/>
            <person name="Chevrette M.G."/>
            <person name="De Carvalho L.P.S."/>
            <person name="Shen B."/>
        </authorList>
    </citation>
    <scope>NUCLEOTIDE SEQUENCE [LARGE SCALE GENOMIC DNA]</scope>
    <source>
        <strain evidence="1 2">NPDC020863</strain>
    </source>
</reference>
<organism evidence="1 2">
    <name type="scientific">Streptomyces milbemycinicus</name>
    <dbReference type="NCBI Taxonomy" id="476552"/>
    <lineage>
        <taxon>Bacteria</taxon>
        <taxon>Bacillati</taxon>
        <taxon>Actinomycetota</taxon>
        <taxon>Actinomycetes</taxon>
        <taxon>Kitasatosporales</taxon>
        <taxon>Streptomycetaceae</taxon>
        <taxon>Streptomyces</taxon>
    </lineage>
</organism>
<comment type="caution">
    <text evidence="1">The sequence shown here is derived from an EMBL/GenBank/DDBJ whole genome shotgun (WGS) entry which is preliminary data.</text>
</comment>
<keyword evidence="2" id="KW-1185">Reference proteome</keyword>
<dbReference type="RefSeq" id="WP_358646062.1">
    <property type="nucleotide sequence ID" value="NZ_JBJDQH010000034.1"/>
</dbReference>
<sequence length="57" mass="6360">MAEMETPAAETVEQELVDEVVERLMDRTDASGAAGPGEGRLLTEVTVRCWSVRWKPR</sequence>
<evidence type="ECO:0000313" key="1">
    <source>
        <dbReference type="EMBL" id="MFK4272917.1"/>
    </source>
</evidence>
<name>A0ABW8M404_9ACTN</name>